<dbReference type="EMBL" id="JARPTX010000001">
    <property type="protein sequence ID" value="MDT2368613.1"/>
    <property type="molecule type" value="Genomic_DNA"/>
</dbReference>
<evidence type="ECO:0000313" key="10">
    <source>
        <dbReference type="EMBL" id="RXU87738.1"/>
    </source>
</evidence>
<evidence type="ECO:0000313" key="12">
    <source>
        <dbReference type="Proteomes" id="UP000070452"/>
    </source>
</evidence>
<dbReference type="EMBL" id="MVGJ01000034">
    <property type="protein sequence ID" value="OOL82731.1"/>
    <property type="molecule type" value="Genomic_DNA"/>
</dbReference>
<dbReference type="RefSeq" id="WP_002288640.1">
    <property type="nucleotide sequence ID" value="NZ_AP019394.1"/>
</dbReference>
<reference evidence="4" key="10">
    <citation type="journal article" date="2022" name="J. Anim. Sci.">
        <title>Whole genome sequence analyses-based assessment of virulence potential and antimicrobial susceptibilities and resistance of Enterococcus faecium strains isolated from commercial swine and cattle probiotic products.</title>
        <authorList>
            <person name="Shridhar P.B."/>
            <person name="Amachawadi R.G."/>
            <person name="Tokach M."/>
            <person name="Patel I."/>
            <person name="Gangiredla J."/>
            <person name="Mammel M."/>
            <person name="Nagaraja T.G."/>
        </authorList>
    </citation>
    <scope>NUCLEOTIDE SEQUENCE</scope>
    <source>
        <strain evidence="4">EF215</strain>
    </source>
</reference>
<reference evidence="11 13" key="3">
    <citation type="submission" date="2016-04" db="EMBL/GenBank/DDBJ databases">
        <authorList>
            <person name="Millard A."/>
        </authorList>
    </citation>
    <scope>NUCLEOTIDE SEQUENCE [LARGE SCALE GENOMIC DNA]</scope>
    <source>
        <strain evidence="11">Isolate 22</strain>
    </source>
</reference>
<evidence type="ECO:0000313" key="17">
    <source>
        <dbReference type="Proteomes" id="UP000253144"/>
    </source>
</evidence>
<dbReference type="Proteomes" id="UP000275747">
    <property type="component" value="Chromosome"/>
</dbReference>
<evidence type="ECO:0000313" key="2">
    <source>
        <dbReference type="EMBL" id="KAB7577587.1"/>
    </source>
</evidence>
<dbReference type="EMBL" id="LEQJ01000009">
    <property type="protein sequence ID" value="RBS31194.1"/>
    <property type="molecule type" value="Genomic_DNA"/>
</dbReference>
<evidence type="ECO:0000313" key="20">
    <source>
        <dbReference type="Proteomes" id="UP000469871"/>
    </source>
</evidence>
<reference evidence="3 12" key="2">
    <citation type="submission" date="2016-01" db="EMBL/GenBank/DDBJ databases">
        <title>Molecular Mechanisms for transfer of large genomic segments between Enterococcus faecium strains.</title>
        <authorList>
            <person name="Garcia-Solache M.A."/>
            <person name="Lebreton F."/>
            <person name="Mclaughlin R.E."/>
            <person name="Whiteaker J.D."/>
            <person name="Gilmore M.S."/>
            <person name="Rice L.B."/>
        </authorList>
    </citation>
    <scope>NUCLEOTIDE SEQUENCE [LARGE SCALE GENOMIC DNA]</scope>
    <source>
        <strain evidence="3 12">D344RRF x C68</strain>
    </source>
</reference>
<reference evidence="7 15" key="5">
    <citation type="submission" date="2017-10" db="EMBL/GenBank/DDBJ databases">
        <title>Draft genomes of the Enterococcus faecium isolated from human feces before and after Helicobacter pylori eradication therapy.</title>
        <authorList>
            <person name="Prianichniikov N.A."/>
            <person name="Glushchenko O.E."/>
            <person name="Malakhova M.V."/>
        </authorList>
    </citation>
    <scope>NUCLEOTIDE SEQUENCE [LARGE SCALE GENOMIC DNA]</scope>
    <source>
        <strain evidence="7 15">Hp_5-7</strain>
    </source>
</reference>
<dbReference type="Proteomes" id="UP001139644">
    <property type="component" value="Unassembled WGS sequence"/>
</dbReference>
<evidence type="ECO:0000313" key="4">
    <source>
        <dbReference type="EMBL" id="MBX4222554.1"/>
    </source>
</evidence>
<evidence type="ECO:0000313" key="6">
    <source>
        <dbReference type="EMBL" id="OOL82731.1"/>
    </source>
</evidence>
<dbReference type="AlphaFoldDB" id="A0A133CLC0"/>
<dbReference type="EMBL" id="JAIFOC010000050">
    <property type="protein sequence ID" value="MBX4222554.1"/>
    <property type="molecule type" value="Genomic_DNA"/>
</dbReference>
<evidence type="ECO:0000313" key="9">
    <source>
        <dbReference type="EMBL" id="RBS31194.1"/>
    </source>
</evidence>
<dbReference type="Proteomes" id="UP000191171">
    <property type="component" value="Unassembled WGS sequence"/>
</dbReference>
<evidence type="ECO:0000313" key="15">
    <source>
        <dbReference type="Proteomes" id="UP000224303"/>
    </source>
</evidence>
<dbReference type="Proteomes" id="UP000183509">
    <property type="component" value="Unassembled WGS sequence"/>
</dbReference>
<dbReference type="EMBL" id="PCGC01000145">
    <property type="protein sequence ID" value="PHL20358.1"/>
    <property type="molecule type" value="Genomic_DNA"/>
</dbReference>
<reference evidence="10 19" key="6">
    <citation type="submission" date="2017-12" db="EMBL/GenBank/DDBJ databases">
        <title>A pool of 800 enterococci isolated from chicken carcass rinse samples from New Zealand.</title>
        <authorList>
            <person name="Zhang J."/>
            <person name="Rogers L."/>
            <person name="Midwinter A."/>
            <person name="French N."/>
        </authorList>
    </citation>
    <scope>NUCLEOTIDE SEQUENCE [LARGE SCALE GENOMIC DNA]</scope>
    <source>
        <strain evidence="10 19">EN697</strain>
    </source>
</reference>
<reference evidence="6 14" key="4">
    <citation type="submission" date="2017-02" db="EMBL/GenBank/DDBJ databases">
        <title>Clonality and virulence of isolates of VRE in Hematopoietic Stem Cell Transplanted (HSCT) patients.</title>
        <authorList>
            <person name="Marchi A.P."/>
            <person name="Martins R.C."/>
            <person name="Marie S.K."/>
            <person name="Levin A.S."/>
            <person name="Costa S.F."/>
        </authorList>
    </citation>
    <scope>NUCLEOTIDE SEQUENCE [LARGE SCALE GENOMIC DNA]</scope>
    <source>
        <strain evidence="6 14">LIM1759</strain>
    </source>
</reference>
<gene>
    <name evidence="3" type="ORF">AWT83_03520</name>
    <name evidence="6" type="ORF">B1P95_07425</name>
    <name evidence="7" type="ORF">CQR37_14900</name>
    <name evidence="10" type="ORF">CYQ77_07745</name>
    <name evidence="1" type="ORF">D9Z05_00150</name>
    <name evidence="8" type="ORF">DKP91_12545</name>
    <name evidence="11" type="ORF">DTPHA_600607</name>
    <name evidence="9" type="ORF">EB12_01379</name>
    <name evidence="2" type="ORF">GBM73_09715</name>
    <name evidence="4" type="ORF">KYX88_06930</name>
    <name evidence="5" type="ORF">P6Z85_00205</name>
</gene>
<dbReference type="EMBL" id="LRHK01000001">
    <property type="protein sequence ID" value="KWX17628.1"/>
    <property type="molecule type" value="Genomic_DNA"/>
</dbReference>
<evidence type="ECO:0000313" key="11">
    <source>
        <dbReference type="EMBL" id="SAY82192.1"/>
    </source>
</evidence>
<evidence type="ECO:0000313" key="5">
    <source>
        <dbReference type="EMBL" id="MDT2368613.1"/>
    </source>
</evidence>
<evidence type="ECO:0000313" key="1">
    <source>
        <dbReference type="EMBL" id="AYM71775.1"/>
    </source>
</evidence>
<reference evidence="2 20" key="9">
    <citation type="submission" date="2019-10" db="EMBL/GenBank/DDBJ databases">
        <title>Evolutionary dynamics of vancomycin-resistant Enterococcus faecium during gastrointestinal tract colonization and bloodstream infection in immunocompromised pediatric patients.</title>
        <authorList>
            <person name="Chilambi G.S."/>
            <person name="Nordstrom H.R."/>
            <person name="Evans D.R."/>
            <person name="Ferrolino J."/>
            <person name="Hayden R.T."/>
            <person name="Maron G.M."/>
            <person name="Vo A.N."/>
            <person name="Gilmore M.S."/>
            <person name="Wolf J."/>
            <person name="Rosch J.W."/>
            <person name="Van Tyne D."/>
        </authorList>
    </citation>
    <scope>NUCLEOTIDE SEQUENCE [LARGE SCALE GENOMIC DNA]</scope>
    <source>
        <strain evidence="2 20">VRECG27</strain>
    </source>
</reference>
<evidence type="ECO:0000313" key="7">
    <source>
        <dbReference type="EMBL" id="PHL20358.1"/>
    </source>
</evidence>
<dbReference type="Proteomes" id="UP000224303">
    <property type="component" value="Unassembled WGS sequence"/>
</dbReference>
<dbReference type="EMBL" id="FKLM01000006">
    <property type="protein sequence ID" value="SAY82192.1"/>
    <property type="molecule type" value="Genomic_DNA"/>
</dbReference>
<dbReference type="EMBL" id="WEFP01000001">
    <property type="protein sequence ID" value="KAB7577587.1"/>
    <property type="molecule type" value="Genomic_DNA"/>
</dbReference>
<dbReference type="Proteomes" id="UP000070452">
    <property type="component" value="Unassembled WGS sequence"/>
</dbReference>
<accession>A0A133CLC0</accession>
<sequence>MRDYVTDKTQEVINQSQSLNELSDKAKEEAVAIISSGISDYIDMSGEINYGDKDKIVRMIKAFIKTFDVKADLKFNDTYLVGKLINILGTEKDTETFISSLSMLFTDKHFSTQLGGEELVEIF</sequence>
<dbReference type="EMBL" id="PJVH01000021">
    <property type="protein sequence ID" value="RXU87738.1"/>
    <property type="molecule type" value="Genomic_DNA"/>
</dbReference>
<dbReference type="GeneID" id="66453035"/>
<evidence type="ECO:0000313" key="18">
    <source>
        <dbReference type="Proteomes" id="UP000275747"/>
    </source>
</evidence>
<organism evidence="3 12">
    <name type="scientific">Enterococcus faecium</name>
    <name type="common">Streptococcus faecium</name>
    <dbReference type="NCBI Taxonomy" id="1352"/>
    <lineage>
        <taxon>Bacteria</taxon>
        <taxon>Bacillati</taxon>
        <taxon>Bacillota</taxon>
        <taxon>Bacilli</taxon>
        <taxon>Lactobacillales</taxon>
        <taxon>Enterococcaceae</taxon>
        <taxon>Enterococcus</taxon>
    </lineage>
</organism>
<proteinExistence type="predicted"/>
<evidence type="ECO:0000313" key="19">
    <source>
        <dbReference type="Proteomes" id="UP000289562"/>
    </source>
</evidence>
<evidence type="ECO:0000313" key="16">
    <source>
        <dbReference type="Proteomes" id="UP000249070"/>
    </source>
</evidence>
<dbReference type="Proteomes" id="UP000253144">
    <property type="component" value="Unassembled WGS sequence"/>
</dbReference>
<evidence type="ECO:0000313" key="14">
    <source>
        <dbReference type="Proteomes" id="UP000191171"/>
    </source>
</evidence>
<dbReference type="Proteomes" id="UP000469871">
    <property type="component" value="Unassembled WGS sequence"/>
</dbReference>
<reference evidence="1 18" key="8">
    <citation type="submission" date="2018-10" db="EMBL/GenBank/DDBJ databases">
        <title>Escaping from acidified nitrite in gastric host defense: Transcriptomic basis for resistance to free nitrous acid in Enterococcus faecalis.</title>
        <authorList>
            <person name="Yu Z."/>
            <person name="Shi D."/>
            <person name="Liu W."/>
            <person name="Meng F."/>
        </authorList>
    </citation>
    <scope>NUCLEOTIDE SEQUENCE [LARGE SCALE GENOMIC DNA]</scope>
    <source>
        <strain evidence="1 18">JE1</strain>
    </source>
</reference>
<name>A0A133CLC0_ENTFC</name>
<dbReference type="Proteomes" id="UP000249070">
    <property type="component" value="Unassembled WGS sequence"/>
</dbReference>
<evidence type="ECO:0000313" key="13">
    <source>
        <dbReference type="Proteomes" id="UP000183509"/>
    </source>
</evidence>
<evidence type="ECO:0000313" key="3">
    <source>
        <dbReference type="EMBL" id="KWX17628.1"/>
    </source>
</evidence>
<dbReference type="Proteomes" id="UP001260956">
    <property type="component" value="Unassembled WGS sequence"/>
</dbReference>
<dbReference type="Proteomes" id="UP000289562">
    <property type="component" value="Unassembled WGS sequence"/>
</dbReference>
<dbReference type="EMBL" id="QHGU01000084">
    <property type="protein sequence ID" value="PZM54467.1"/>
    <property type="molecule type" value="Genomic_DNA"/>
</dbReference>
<dbReference type="EMBL" id="CP033041">
    <property type="protein sequence ID" value="AYM71775.1"/>
    <property type="molecule type" value="Genomic_DNA"/>
</dbReference>
<evidence type="ECO:0000313" key="8">
    <source>
        <dbReference type="EMBL" id="PZM54467.1"/>
    </source>
</evidence>
<reference evidence="9 17" key="1">
    <citation type="submission" date="2015-06" db="EMBL/GenBank/DDBJ databases">
        <title>The Genome Sequence of Enterococcus faecium 131EA1.</title>
        <authorList>
            <consortium name="The Broad Institute Genomics Platform"/>
            <consortium name="The Broad Institute Genome Sequencing Center for Infectious Disease"/>
            <person name="Earl A.M."/>
            <person name="Van Tyne D."/>
            <person name="Lebreton F."/>
            <person name="Saavedra J.T."/>
            <person name="Gilmore M.S."/>
            <person name="Manson Mcguire A."/>
            <person name="Clock S."/>
            <person name="Crupain M."/>
            <person name="Rangan U."/>
            <person name="Young S."/>
            <person name="Abouelleil A."/>
            <person name="Cao P."/>
            <person name="Chapman S.B."/>
            <person name="Griggs A."/>
            <person name="Priest M."/>
            <person name="Shea T."/>
            <person name="Wortman J."/>
            <person name="Nusbaum C."/>
            <person name="Birren B."/>
        </authorList>
    </citation>
    <scope>NUCLEOTIDE SEQUENCE [LARGE SCALE GENOMIC DNA]</scope>
    <source>
        <strain evidence="9 17">131EA1</strain>
    </source>
</reference>
<reference evidence="5" key="11">
    <citation type="submission" date="2023-03" db="EMBL/GenBank/DDBJ databases">
        <authorList>
            <person name="Shen W."/>
            <person name="Cai J."/>
        </authorList>
    </citation>
    <scope>NUCLEOTIDE SEQUENCE</scope>
    <source>
        <strain evidence="5">B1010-2</strain>
    </source>
</reference>
<protein>
    <submittedName>
        <fullName evidence="3">Cro/Cl family transcriptional regulator</fullName>
    </submittedName>
</protein>
<dbReference type="PATRIC" id="fig|1352.1358.peg.29"/>
<reference evidence="8 16" key="7">
    <citation type="submission" date="2018-05" db="EMBL/GenBank/DDBJ databases">
        <title>Vancomycin-resistant Enterococcus faecium strain from Chelyabinsk, Russia.</title>
        <authorList>
            <person name="Gostev V."/>
            <person name="Goncharov A."/>
            <person name="Kolodzhieva V."/>
            <person name="Suvorov A."/>
            <person name="Sidorenko S."/>
            <person name="Zueva L."/>
        </authorList>
    </citation>
    <scope>NUCLEOTIDE SEQUENCE [LARGE SCALE GENOMIC DNA]</scope>
    <source>
        <strain evidence="8 16">20</strain>
    </source>
</reference>